<evidence type="ECO:0000259" key="11">
    <source>
        <dbReference type="PROSITE" id="PS51456"/>
    </source>
</evidence>
<keyword evidence="6 8" id="KW-0505">Motor protein</keyword>
<dbReference type="GO" id="GO:0007015">
    <property type="term" value="P:actin filament organization"/>
    <property type="evidence" value="ECO:0007669"/>
    <property type="project" value="TreeGrafter"/>
</dbReference>
<reference evidence="12" key="1">
    <citation type="submission" date="2021-06" db="EMBL/GenBank/DDBJ databases">
        <title>Parelaphostrongylus tenuis whole genome reference sequence.</title>
        <authorList>
            <person name="Garwood T.J."/>
            <person name="Larsen P.A."/>
            <person name="Fountain-Jones N.M."/>
            <person name="Garbe J.R."/>
            <person name="Macchietto M.G."/>
            <person name="Kania S.A."/>
            <person name="Gerhold R.W."/>
            <person name="Richards J.E."/>
            <person name="Wolf T.M."/>
        </authorList>
    </citation>
    <scope>NUCLEOTIDE SEQUENCE</scope>
    <source>
        <strain evidence="12">MNPRO001-30</strain>
        <tissue evidence="12">Meninges</tissue>
    </source>
</reference>
<name>A0AAD5QXP6_PARTN</name>
<dbReference type="GO" id="GO:0000146">
    <property type="term" value="F:microfilament motor activity"/>
    <property type="evidence" value="ECO:0007669"/>
    <property type="project" value="TreeGrafter"/>
</dbReference>
<evidence type="ECO:0000256" key="8">
    <source>
        <dbReference type="PROSITE-ProRule" id="PRU00782"/>
    </source>
</evidence>
<dbReference type="Gene3D" id="1.20.120.720">
    <property type="entry name" value="Myosin VI head, motor domain, U50 subdomain"/>
    <property type="match status" value="1"/>
</dbReference>
<evidence type="ECO:0000256" key="9">
    <source>
        <dbReference type="SAM" id="Coils"/>
    </source>
</evidence>
<dbReference type="Gene3D" id="4.10.270.10">
    <property type="entry name" value="Myosin, subunit A"/>
    <property type="match status" value="1"/>
</dbReference>
<keyword evidence="2 8" id="KW-0547">Nucleotide-binding</keyword>
<evidence type="ECO:0000256" key="3">
    <source>
        <dbReference type="ARBA" id="ARBA00022840"/>
    </source>
</evidence>
<dbReference type="Pfam" id="PF00063">
    <property type="entry name" value="Myosin_head"/>
    <property type="match status" value="1"/>
</dbReference>
<keyword evidence="4 9" id="KW-0175">Coiled coil</keyword>
<keyword evidence="3 8" id="KW-0067">ATP-binding</keyword>
<dbReference type="FunFam" id="1.10.10.820:FF:000001">
    <property type="entry name" value="Myosin heavy chain"/>
    <property type="match status" value="1"/>
</dbReference>
<dbReference type="GO" id="GO:0016020">
    <property type="term" value="C:membrane"/>
    <property type="evidence" value="ECO:0007669"/>
    <property type="project" value="TreeGrafter"/>
</dbReference>
<dbReference type="Proteomes" id="UP001196413">
    <property type="component" value="Unassembled WGS sequence"/>
</dbReference>
<feature type="coiled-coil region" evidence="9">
    <location>
        <begin position="707"/>
        <end position="1026"/>
    </location>
</feature>
<dbReference type="InterPro" id="IPR036961">
    <property type="entry name" value="Kinesin_motor_dom_sf"/>
</dbReference>
<evidence type="ECO:0000256" key="4">
    <source>
        <dbReference type="ARBA" id="ARBA00023054"/>
    </source>
</evidence>
<dbReference type="GO" id="GO:0005524">
    <property type="term" value="F:ATP binding"/>
    <property type="evidence" value="ECO:0007669"/>
    <property type="project" value="UniProtKB-UniRule"/>
</dbReference>
<dbReference type="GO" id="GO:0016459">
    <property type="term" value="C:myosin complex"/>
    <property type="evidence" value="ECO:0007669"/>
    <property type="project" value="UniProtKB-KW"/>
</dbReference>
<feature type="region of interest" description="Actin-binding" evidence="8">
    <location>
        <begin position="526"/>
        <end position="548"/>
    </location>
</feature>
<dbReference type="InterPro" id="IPR027417">
    <property type="entry name" value="P-loop_NTPase"/>
</dbReference>
<evidence type="ECO:0000256" key="2">
    <source>
        <dbReference type="ARBA" id="ARBA00022741"/>
    </source>
</evidence>
<proteinExistence type="inferred from homology"/>
<evidence type="ECO:0000313" key="13">
    <source>
        <dbReference type="Proteomes" id="UP001196413"/>
    </source>
</evidence>
<feature type="compositionally biased region" description="Basic and acidic residues" evidence="10">
    <location>
        <begin position="1027"/>
        <end position="1036"/>
    </location>
</feature>
<keyword evidence="7 8" id="KW-0009">Actin-binding</keyword>
<dbReference type="InterPro" id="IPR001609">
    <property type="entry name" value="Myosin_head_motor_dom-like"/>
</dbReference>
<dbReference type="GO" id="GO:0051015">
    <property type="term" value="F:actin filament binding"/>
    <property type="evidence" value="ECO:0007669"/>
    <property type="project" value="TreeGrafter"/>
</dbReference>
<feature type="compositionally biased region" description="Low complexity" evidence="10">
    <location>
        <begin position="1038"/>
        <end position="1049"/>
    </location>
</feature>
<dbReference type="GO" id="GO:0005737">
    <property type="term" value="C:cytoplasm"/>
    <property type="evidence" value="ECO:0007669"/>
    <property type="project" value="TreeGrafter"/>
</dbReference>
<dbReference type="PANTHER" id="PTHR13140">
    <property type="entry name" value="MYOSIN"/>
    <property type="match status" value="1"/>
</dbReference>
<dbReference type="Gene3D" id="6.20.240.20">
    <property type="match status" value="1"/>
</dbReference>
<feature type="region of interest" description="Disordered" evidence="10">
    <location>
        <begin position="1027"/>
        <end position="1050"/>
    </location>
</feature>
<dbReference type="Gene3D" id="1.10.10.820">
    <property type="match status" value="1"/>
</dbReference>
<comment type="similarity">
    <text evidence="1 8">Belongs to the TRAFAC class myosin-kinesin ATPase superfamily. Myosin family.</text>
</comment>
<keyword evidence="5 8" id="KW-0518">Myosin</keyword>
<organism evidence="12 13">
    <name type="scientific">Parelaphostrongylus tenuis</name>
    <name type="common">Meningeal worm</name>
    <dbReference type="NCBI Taxonomy" id="148309"/>
    <lineage>
        <taxon>Eukaryota</taxon>
        <taxon>Metazoa</taxon>
        <taxon>Ecdysozoa</taxon>
        <taxon>Nematoda</taxon>
        <taxon>Chromadorea</taxon>
        <taxon>Rhabditida</taxon>
        <taxon>Rhabditina</taxon>
        <taxon>Rhabditomorpha</taxon>
        <taxon>Strongyloidea</taxon>
        <taxon>Metastrongylidae</taxon>
        <taxon>Parelaphostrongylus</taxon>
    </lineage>
</organism>
<dbReference type="SMART" id="SM00242">
    <property type="entry name" value="MYSc"/>
    <property type="match status" value="1"/>
</dbReference>
<dbReference type="PRINTS" id="PR00193">
    <property type="entry name" value="MYOSINHEAVY"/>
</dbReference>
<comment type="caution">
    <text evidence="12">The sequence shown here is derived from an EMBL/GenBank/DDBJ whole genome shotgun (WGS) entry which is preliminary data.</text>
</comment>
<feature type="coiled-coil region" evidence="9">
    <location>
        <begin position="1130"/>
        <end position="1270"/>
    </location>
</feature>
<dbReference type="EMBL" id="JAHQIW010005072">
    <property type="protein sequence ID" value="KAJ1364796.1"/>
    <property type="molecule type" value="Genomic_DNA"/>
</dbReference>
<sequence length="1341" mass="154478">MSTYRNGLADTYPHVYVVAQSAYDGILRGGRNQSILITGESGAGKTENTKRIIEYVLQCGGSTSNELHSLSNGVTNGRPLNGSSIGSDVLSSGILLEAFGNAKTTHNNNSSRFGKFIRIEFNENGQVQSAQIECYLLEKSRVVSHNQGNRNFHVFYQILSKAFSDEIRKKLLLTKSADQYKFLNQGGASIDKEIDDVENGVLTDRVMDRLSITGDEKMEVYSILAACLLIGEIKFGERSGLDMSYVDGKVEIDAVASLLRVKSNRLVDALTQPSIRVGDNVIRKNQNMQKSVYSAAALAKVLYERLFRWLLDKCNEAISANTNMLTSSTMSRFIGVLDIAGFEIVQKNSFEQLCINYTNEKLQAFFNHFMFVREQSEYLDEGIRWTQSDFALDLQPTIDVIEKPLGLLSLLEEECVVPNGSDQSLLQKLITNLTKYPEFKKAKQSQRCQDVKHFTIKHYAGSVDYNIDSWVEKNRDVVENAVLEVMGESTMPLIKCLFPPVSTDVTRSRRGTLCQSTVTFIYRNQLLSLLEMLSTTSAHFIRCVVPNYERVPNKVDGPLVINQLRCNGVLEGIRICREGYPSRLLFADFVTRYNMFAKGAPKTGRGAAEICQFAGIEESRYEIGKTKIFCKIGVVSELETKRRDYINAIIAALQARIRSINMQRDCYRRRKRVMAICTIQNNVRSFAELSDWPWFRIFALVRPLIPKERHKERIKELELLNEQLQTNSDKLHDQNLKLSTNCDLLREKVEEMEQAAEENRRLVKEELAEKNKEIMKIREEMQQNEDVFELLEKKYNEQHQKVMKMNESLREYERKLDQVDMQKQELVKELAKLRTLLEKEQTIREAKEKECDEYAALIVQLKGRIAKLTEEADLWKAKLTKAELEFEDEKSRSQRHMDTVTELQRSISELNEKIAKNDSVMSEEKNLRRKMEREYEKTKDDHTHSQASLTKLQQKCDLLKDECRRKDNEISRLEKKLEDKEIVMADCVRELKEQHKIRVNELEERMAEIKRKNSKLESENKMQKMKIETTYERESSVDSDYGRSSSGRSNVARQYSLTSLSSLSCARSFNRRMTESDMSTSMYSTRRRGDSQYDLSSCGLQRTPSTSNMLEKEKRICELEKQLSQSNTEQQIMKRELDVYKANLASLEQEKEYLMRQHRSAVATSEELRRKLDAAETAAEGLTERLRRAQTDADNWKKKHENVVQEAKNDILKERKRAAEKLEALQAENTLRATRRVADEADKDNLRDELARTQAELDRAMTSIRQLECSVQSQETLGGTLEAQYRNVLIELEAARDENCALKTKIRRQNKQIELLTQQDETNCAMSTFHDKLGKLEMKEF</sequence>
<dbReference type="SUPFAM" id="SSF52540">
    <property type="entry name" value="P-loop containing nucleoside triphosphate hydrolases"/>
    <property type="match status" value="1"/>
</dbReference>
<feature type="binding site" evidence="8">
    <location>
        <begin position="39"/>
        <end position="46"/>
    </location>
    <ligand>
        <name>ATP</name>
        <dbReference type="ChEBI" id="CHEBI:30616"/>
    </ligand>
</feature>
<feature type="region of interest" description="Disordered" evidence="10">
    <location>
        <begin position="1076"/>
        <end position="1107"/>
    </location>
</feature>
<dbReference type="PANTHER" id="PTHR13140:SF857">
    <property type="entry name" value="MYOSIN-11"/>
    <property type="match status" value="1"/>
</dbReference>
<evidence type="ECO:0000256" key="5">
    <source>
        <dbReference type="ARBA" id="ARBA00023123"/>
    </source>
</evidence>
<gene>
    <name evidence="12" type="ORF">KIN20_024968</name>
</gene>
<dbReference type="Gene3D" id="1.20.58.530">
    <property type="match status" value="1"/>
</dbReference>
<accession>A0AAD5QXP6</accession>
<protein>
    <recommendedName>
        <fullName evidence="11">Myosin motor domain-containing protein</fullName>
    </recommendedName>
</protein>
<evidence type="ECO:0000256" key="6">
    <source>
        <dbReference type="ARBA" id="ARBA00023175"/>
    </source>
</evidence>
<evidence type="ECO:0000313" key="12">
    <source>
        <dbReference type="EMBL" id="KAJ1364796.1"/>
    </source>
</evidence>
<dbReference type="PROSITE" id="PS51456">
    <property type="entry name" value="MYOSIN_MOTOR"/>
    <property type="match status" value="1"/>
</dbReference>
<evidence type="ECO:0000256" key="10">
    <source>
        <dbReference type="SAM" id="MobiDB-lite"/>
    </source>
</evidence>
<keyword evidence="13" id="KW-1185">Reference proteome</keyword>
<evidence type="ECO:0000256" key="7">
    <source>
        <dbReference type="ARBA" id="ARBA00023203"/>
    </source>
</evidence>
<evidence type="ECO:0000256" key="1">
    <source>
        <dbReference type="ARBA" id="ARBA00008314"/>
    </source>
</evidence>
<feature type="domain" description="Myosin motor" evidence="11">
    <location>
        <begin position="1"/>
        <end position="643"/>
    </location>
</feature>
<dbReference type="Gene3D" id="3.40.850.10">
    <property type="entry name" value="Kinesin motor domain"/>
    <property type="match status" value="1"/>
</dbReference>
<feature type="compositionally biased region" description="Polar residues" evidence="10">
    <location>
        <begin position="1093"/>
        <end position="1107"/>
    </location>
</feature>